<evidence type="ECO:0000256" key="6">
    <source>
        <dbReference type="PIRSR" id="PIRSR604254-1"/>
    </source>
</evidence>
<dbReference type="Pfam" id="PF03006">
    <property type="entry name" value="HlyIII"/>
    <property type="match status" value="1"/>
</dbReference>
<dbReference type="PANTHER" id="PTHR20855">
    <property type="entry name" value="ADIPOR/PROGESTIN RECEPTOR-RELATED"/>
    <property type="match status" value="1"/>
</dbReference>
<comment type="caution">
    <text evidence="8">The sequence shown here is derived from an EMBL/GenBank/DDBJ whole genome shotgun (WGS) entry which is preliminary data.</text>
</comment>
<feature type="binding site" evidence="6">
    <location>
        <position position="129"/>
    </location>
    <ligand>
        <name>Zn(2+)</name>
        <dbReference type="ChEBI" id="CHEBI:29105"/>
    </ligand>
</feature>
<reference evidence="8 9" key="1">
    <citation type="submission" date="2019-04" db="EMBL/GenBank/DDBJ databases">
        <title>Chromosome genome assembly for Takifugu flavidus.</title>
        <authorList>
            <person name="Xiao S."/>
        </authorList>
    </citation>
    <scope>NUCLEOTIDE SEQUENCE [LARGE SCALE GENOMIC DNA]</scope>
    <source>
        <strain evidence="8">HTHZ2018</strain>
        <tissue evidence="8">Muscle</tissue>
    </source>
</reference>
<feature type="transmembrane region" description="Helical" evidence="7">
    <location>
        <begin position="109"/>
        <end position="132"/>
    </location>
</feature>
<feature type="transmembrane region" description="Helical" evidence="7">
    <location>
        <begin position="144"/>
        <end position="165"/>
    </location>
</feature>
<feature type="transmembrane region" description="Helical" evidence="7">
    <location>
        <begin position="282"/>
        <end position="299"/>
    </location>
</feature>
<dbReference type="GO" id="GO:0005886">
    <property type="term" value="C:plasma membrane"/>
    <property type="evidence" value="ECO:0007669"/>
    <property type="project" value="TreeGrafter"/>
</dbReference>
<gene>
    <name evidence="8" type="ORF">D4764_21G0003590</name>
</gene>
<evidence type="ECO:0000256" key="7">
    <source>
        <dbReference type="SAM" id="Phobius"/>
    </source>
</evidence>
<dbReference type="Proteomes" id="UP000324091">
    <property type="component" value="Chromosome 21"/>
</dbReference>
<accession>A0A5C6NFL9</accession>
<keyword evidence="8" id="KW-0675">Receptor</keyword>
<sequence>MASVVLERTGRLFISLQQIQEFPRMLTQAAPSMPGTVRDTEVPHYFRQSFVFTGYRPLHQHWRYYFLSIFQRHNETINIWTHLLALFIFLFKLLQLSAEVDFVRDPHSWPLLVLLVSSLTYTACSVAAHLLAGKSELCHYTFYFLDYVGVAQYQFGSAVVHFYYAVDEDLHRQVQGVFMPLAALLCVLSCLGSCCGNYCAHSQPSWVRNVAQVTPSALAYVWDSSPVFLRLWSWTSAREDPAMLYHIGQVVFFLSSGFFFTCPLPERCFLGRCDFLGQSHQLFHVLISCCTLSQIHATYLDFVGRRDLYRHLHGSYEAALFLGLYVFTLLACTLVMAFMRRRIQQTLDAKNKHN</sequence>
<feature type="transmembrane region" description="Helical" evidence="7">
    <location>
        <begin position="319"/>
        <end position="339"/>
    </location>
</feature>
<evidence type="ECO:0000256" key="2">
    <source>
        <dbReference type="ARBA" id="ARBA00007018"/>
    </source>
</evidence>
<feature type="transmembrane region" description="Helical" evidence="7">
    <location>
        <begin position="77"/>
        <end position="97"/>
    </location>
</feature>
<name>A0A5C6NFL9_9TELE</name>
<dbReference type="GO" id="GO:0046872">
    <property type="term" value="F:metal ion binding"/>
    <property type="evidence" value="ECO:0007669"/>
    <property type="project" value="UniProtKB-KW"/>
</dbReference>
<dbReference type="GO" id="GO:0003707">
    <property type="term" value="F:nuclear steroid receptor activity"/>
    <property type="evidence" value="ECO:0007669"/>
    <property type="project" value="TreeGrafter"/>
</dbReference>
<evidence type="ECO:0000313" key="9">
    <source>
        <dbReference type="Proteomes" id="UP000324091"/>
    </source>
</evidence>
<evidence type="ECO:0000256" key="3">
    <source>
        <dbReference type="ARBA" id="ARBA00022692"/>
    </source>
</evidence>
<keyword evidence="6" id="KW-0479">Metal-binding</keyword>
<dbReference type="AlphaFoldDB" id="A0A5C6NFL9"/>
<protein>
    <submittedName>
        <fullName evidence="8">Membrane progestin receptor alpha-B</fullName>
    </submittedName>
</protein>
<comment type="similarity">
    <text evidence="2">Belongs to the ADIPOR family.</text>
</comment>
<dbReference type="EMBL" id="RHFK02000014">
    <property type="protein sequence ID" value="TWW65459.1"/>
    <property type="molecule type" value="Genomic_DNA"/>
</dbReference>
<keyword evidence="6" id="KW-0862">Zinc</keyword>
<evidence type="ECO:0000256" key="5">
    <source>
        <dbReference type="ARBA" id="ARBA00023136"/>
    </source>
</evidence>
<keyword evidence="9" id="KW-1185">Reference proteome</keyword>
<keyword evidence="4 7" id="KW-1133">Transmembrane helix</keyword>
<feature type="binding site" evidence="6">
    <location>
        <position position="280"/>
    </location>
    <ligand>
        <name>Zn(2+)</name>
        <dbReference type="ChEBI" id="CHEBI:29105"/>
    </ligand>
</feature>
<evidence type="ECO:0000256" key="1">
    <source>
        <dbReference type="ARBA" id="ARBA00004141"/>
    </source>
</evidence>
<evidence type="ECO:0000313" key="8">
    <source>
        <dbReference type="EMBL" id="TWW65459.1"/>
    </source>
</evidence>
<dbReference type="InterPro" id="IPR004254">
    <property type="entry name" value="AdipoR/HlyIII-related"/>
</dbReference>
<dbReference type="PANTHER" id="PTHR20855:SF96">
    <property type="entry name" value="PROGESTIN AND ADIPOQ RECEPTOR FAMILY MEMBER VII, A"/>
    <property type="match status" value="1"/>
</dbReference>
<feature type="transmembrane region" description="Helical" evidence="7">
    <location>
        <begin position="177"/>
        <end position="199"/>
    </location>
</feature>
<keyword evidence="5 7" id="KW-0472">Membrane</keyword>
<keyword evidence="3 7" id="KW-0812">Transmembrane</keyword>
<proteinExistence type="inferred from homology"/>
<organism evidence="8 9">
    <name type="scientific">Takifugu flavidus</name>
    <name type="common">sansaifugu</name>
    <dbReference type="NCBI Taxonomy" id="433684"/>
    <lineage>
        <taxon>Eukaryota</taxon>
        <taxon>Metazoa</taxon>
        <taxon>Chordata</taxon>
        <taxon>Craniata</taxon>
        <taxon>Vertebrata</taxon>
        <taxon>Euteleostomi</taxon>
        <taxon>Actinopterygii</taxon>
        <taxon>Neopterygii</taxon>
        <taxon>Teleostei</taxon>
        <taxon>Neoteleostei</taxon>
        <taxon>Acanthomorphata</taxon>
        <taxon>Eupercaria</taxon>
        <taxon>Tetraodontiformes</taxon>
        <taxon>Tetradontoidea</taxon>
        <taxon>Tetraodontidae</taxon>
        <taxon>Takifugu</taxon>
    </lineage>
</organism>
<evidence type="ECO:0000256" key="4">
    <source>
        <dbReference type="ARBA" id="ARBA00022989"/>
    </source>
</evidence>
<dbReference type="GO" id="GO:0005496">
    <property type="term" value="F:steroid binding"/>
    <property type="evidence" value="ECO:0007669"/>
    <property type="project" value="TreeGrafter"/>
</dbReference>
<feature type="binding site" evidence="6">
    <location>
        <position position="284"/>
    </location>
    <ligand>
        <name>Zn(2+)</name>
        <dbReference type="ChEBI" id="CHEBI:29105"/>
    </ligand>
</feature>
<comment type="subcellular location">
    <subcellularLocation>
        <location evidence="1">Membrane</location>
        <topology evidence="1">Multi-pass membrane protein</topology>
    </subcellularLocation>
</comment>